<accession>A0ABW4H089</accession>
<proteinExistence type="predicted"/>
<evidence type="ECO:0000313" key="1">
    <source>
        <dbReference type="EMBL" id="MFD1547042.1"/>
    </source>
</evidence>
<dbReference type="EMBL" id="JBHUCM010000070">
    <property type="protein sequence ID" value="MFD1547042.1"/>
    <property type="molecule type" value="Genomic_DNA"/>
</dbReference>
<gene>
    <name evidence="1" type="ORF">ACFSJ0_59090</name>
</gene>
<name>A0ABW4H089_9ACTN</name>
<protein>
    <recommendedName>
        <fullName evidence="3">DUF2637 domain-containing protein</fullName>
    </recommendedName>
</protein>
<dbReference type="Proteomes" id="UP001597097">
    <property type="component" value="Unassembled WGS sequence"/>
</dbReference>
<organism evidence="1 2">
    <name type="scientific">Nonomuraea guangzhouensis</name>
    <dbReference type="NCBI Taxonomy" id="1291555"/>
    <lineage>
        <taxon>Bacteria</taxon>
        <taxon>Bacillati</taxon>
        <taxon>Actinomycetota</taxon>
        <taxon>Actinomycetes</taxon>
        <taxon>Streptosporangiales</taxon>
        <taxon>Streptosporangiaceae</taxon>
        <taxon>Nonomuraea</taxon>
    </lineage>
</organism>
<evidence type="ECO:0000313" key="2">
    <source>
        <dbReference type="Proteomes" id="UP001597097"/>
    </source>
</evidence>
<sequence>MTRPAKPAPLAPIDVQVPEWPVFERARGCFAVVSDVAGRAATLAGACAAAGGLFTSNLTGYSLIADAVCTLGGLWTLRLWRQDGQQKTVATVLYLMPGVSLAGLLLGEYVIPGISPVEAGGLLLWIVGTWVARPAETARRMLWPALTQAAAVSSAELATVEDEAGIVSQDPVAQWWAAKAAIEDGVASGTALDDIQRTGERSMRAIIRSTIPGKPVPSISVRDLSALTDIPEDEIAIDPVPGRGAGVRLLTMGKPDPGKDDLKKVWEKTIAPKAMPGTRLVGVRVGKPAVAKQATEKSDS</sequence>
<evidence type="ECO:0008006" key="3">
    <source>
        <dbReference type="Google" id="ProtNLM"/>
    </source>
</evidence>
<comment type="caution">
    <text evidence="1">The sequence shown here is derived from an EMBL/GenBank/DDBJ whole genome shotgun (WGS) entry which is preliminary data.</text>
</comment>
<keyword evidence="2" id="KW-1185">Reference proteome</keyword>
<dbReference type="RefSeq" id="WP_219536551.1">
    <property type="nucleotide sequence ID" value="NZ_JAHKRM010000031.1"/>
</dbReference>
<reference evidence="2" key="1">
    <citation type="journal article" date="2019" name="Int. J. Syst. Evol. Microbiol.">
        <title>The Global Catalogue of Microorganisms (GCM) 10K type strain sequencing project: providing services to taxonomists for standard genome sequencing and annotation.</title>
        <authorList>
            <consortium name="The Broad Institute Genomics Platform"/>
            <consortium name="The Broad Institute Genome Sequencing Center for Infectious Disease"/>
            <person name="Wu L."/>
            <person name="Ma J."/>
        </authorList>
    </citation>
    <scope>NUCLEOTIDE SEQUENCE [LARGE SCALE GENOMIC DNA]</scope>
    <source>
        <strain evidence="2">CGMCC 1.15399</strain>
    </source>
</reference>